<name>A0ACB7TAK4_HYAAI</name>
<reference evidence="1" key="1">
    <citation type="submission" date="2020-05" db="EMBL/GenBank/DDBJ databases">
        <title>Large-scale comparative analyses of tick genomes elucidate their genetic diversity and vector capacities.</title>
        <authorList>
            <person name="Jia N."/>
            <person name="Wang J."/>
            <person name="Shi W."/>
            <person name="Du L."/>
            <person name="Sun Y."/>
            <person name="Zhan W."/>
            <person name="Jiang J."/>
            <person name="Wang Q."/>
            <person name="Zhang B."/>
            <person name="Ji P."/>
            <person name="Sakyi L.B."/>
            <person name="Cui X."/>
            <person name="Yuan T."/>
            <person name="Jiang B."/>
            <person name="Yang W."/>
            <person name="Lam T.T.-Y."/>
            <person name="Chang Q."/>
            <person name="Ding S."/>
            <person name="Wang X."/>
            <person name="Zhu J."/>
            <person name="Ruan X."/>
            <person name="Zhao L."/>
            <person name="Wei J."/>
            <person name="Que T."/>
            <person name="Du C."/>
            <person name="Cheng J."/>
            <person name="Dai P."/>
            <person name="Han X."/>
            <person name="Huang E."/>
            <person name="Gao Y."/>
            <person name="Liu J."/>
            <person name="Shao H."/>
            <person name="Ye R."/>
            <person name="Li L."/>
            <person name="Wei W."/>
            <person name="Wang X."/>
            <person name="Wang C."/>
            <person name="Yang T."/>
            <person name="Huo Q."/>
            <person name="Li W."/>
            <person name="Guo W."/>
            <person name="Chen H."/>
            <person name="Zhou L."/>
            <person name="Ni X."/>
            <person name="Tian J."/>
            <person name="Zhou Y."/>
            <person name="Sheng Y."/>
            <person name="Liu T."/>
            <person name="Pan Y."/>
            <person name="Xia L."/>
            <person name="Li J."/>
            <person name="Zhao F."/>
            <person name="Cao W."/>
        </authorList>
    </citation>
    <scope>NUCLEOTIDE SEQUENCE</scope>
    <source>
        <strain evidence="1">Hyas-2018</strain>
    </source>
</reference>
<protein>
    <submittedName>
        <fullName evidence="1">Uncharacterized protein</fullName>
    </submittedName>
</protein>
<organism evidence="1 2">
    <name type="scientific">Hyalomma asiaticum</name>
    <name type="common">Tick</name>
    <dbReference type="NCBI Taxonomy" id="266040"/>
    <lineage>
        <taxon>Eukaryota</taxon>
        <taxon>Metazoa</taxon>
        <taxon>Ecdysozoa</taxon>
        <taxon>Arthropoda</taxon>
        <taxon>Chelicerata</taxon>
        <taxon>Arachnida</taxon>
        <taxon>Acari</taxon>
        <taxon>Parasitiformes</taxon>
        <taxon>Ixodida</taxon>
        <taxon>Ixodoidea</taxon>
        <taxon>Ixodidae</taxon>
        <taxon>Hyalomminae</taxon>
        <taxon>Hyalomma</taxon>
    </lineage>
</organism>
<evidence type="ECO:0000313" key="2">
    <source>
        <dbReference type="Proteomes" id="UP000821845"/>
    </source>
</evidence>
<keyword evidence="2" id="KW-1185">Reference proteome</keyword>
<dbReference type="Proteomes" id="UP000821845">
    <property type="component" value="Chromosome 10"/>
</dbReference>
<dbReference type="EMBL" id="CM023490">
    <property type="protein sequence ID" value="KAH6943039.1"/>
    <property type="molecule type" value="Genomic_DNA"/>
</dbReference>
<sequence length="763" mass="85276">MRVFNGQPKPQGFRTRPALRTLGAVCHREIFAATFQLGRRSQESKEPHRPLSPGAFVITMATLKAEVQSYCAERRIQCTGNGSNGCQLLEHLTAMNELLLETGLQIEEDSSHPGGVRMAVSRTLICNNPMWDKPRAWLKNSSLKLAETLILDHCCFTAMETYSTMPWPYSMRRALAHCRGLKSFTVHMVQRVDGHGRDHLDIFRLLHSLKTTVKLVFKSAYTVLHSSTAPIEGSIPQSTLEHVTTLRAEHLILTPPHARELLRVLLNNHTITDLGVHACVFARGPGDCAALFRDYLSKRRAQLRKLTLADHLRCGDQALWTQMAHVISKVSTLEELDVFLNMENEIYPAVLGAFARVARQCEKLQRLRLPGRRQVVGVPLTQLDDTQTVAPWLNALQKTRALRELRIHLSGMTDAQCRNLFLGIAGNGTLDNVVIEDDTERMDLETPSNLIQELGLCDRVRFGCLVVTNMNSAGLSEVAALSSISCNGLVVRLHSWHPMEPLLEHCKMLTRRGATTTLHVRCALMSQPAFDALLSWLAGTSALTDIRLDGFTHAVSYRCEECADMCSKLVSALAANRSIAAVCLLSFALEAEHLRTLCEGARIHHSLTEIRLIPPCQQDFQRCLPEKQQHWTEGYHVAAAQLQDVVRRNASRIAPAVEFVLGKEIAAAGAMALEDLRDHPRVVEQVREEAHVKDAEAAVMVKQAVSDLRNMDVHDYLWLTGVVRERPAMRLDAGCRDVHFLGLPLECWLPIRRYLKIADVASS</sequence>
<comment type="caution">
    <text evidence="1">The sequence shown here is derived from an EMBL/GenBank/DDBJ whole genome shotgun (WGS) entry which is preliminary data.</text>
</comment>
<evidence type="ECO:0000313" key="1">
    <source>
        <dbReference type="EMBL" id="KAH6943039.1"/>
    </source>
</evidence>
<accession>A0ACB7TAK4</accession>
<proteinExistence type="predicted"/>
<gene>
    <name evidence="1" type="ORF">HPB50_014217</name>
</gene>